<accession>A0A9J5YQ81</accession>
<comment type="caution">
    <text evidence="1">The sequence shown here is derived from an EMBL/GenBank/DDBJ whole genome shotgun (WGS) entry which is preliminary data.</text>
</comment>
<dbReference type="EMBL" id="JACXVP010000006">
    <property type="protein sequence ID" value="KAG5602641.1"/>
    <property type="molecule type" value="Genomic_DNA"/>
</dbReference>
<dbReference type="AlphaFoldDB" id="A0A9J5YQ81"/>
<name>A0A9J5YQ81_SOLCO</name>
<dbReference type="Proteomes" id="UP000824120">
    <property type="component" value="Chromosome 6"/>
</dbReference>
<evidence type="ECO:0000313" key="1">
    <source>
        <dbReference type="EMBL" id="KAG5602641.1"/>
    </source>
</evidence>
<proteinExistence type="predicted"/>
<dbReference type="OrthoDB" id="1930685at2759"/>
<sequence>LSSLALQHLEQSKKSFCFRIRVVMAKNRNKKRNGLAAMDVSTDQTVMDAQAIDTSESVALQWCERKRGDFGPFFARMRAMLVLFFCQNGRRHGVCRYAEEDAKGSLQISTSFTPETGEGESICDFTGKNGNDAGDGFLLW</sequence>
<keyword evidence="2" id="KW-1185">Reference proteome</keyword>
<organism evidence="1 2">
    <name type="scientific">Solanum commersonii</name>
    <name type="common">Commerson's wild potato</name>
    <name type="synonym">Commerson's nightshade</name>
    <dbReference type="NCBI Taxonomy" id="4109"/>
    <lineage>
        <taxon>Eukaryota</taxon>
        <taxon>Viridiplantae</taxon>
        <taxon>Streptophyta</taxon>
        <taxon>Embryophyta</taxon>
        <taxon>Tracheophyta</taxon>
        <taxon>Spermatophyta</taxon>
        <taxon>Magnoliopsida</taxon>
        <taxon>eudicotyledons</taxon>
        <taxon>Gunneridae</taxon>
        <taxon>Pentapetalae</taxon>
        <taxon>asterids</taxon>
        <taxon>lamiids</taxon>
        <taxon>Solanales</taxon>
        <taxon>Solanaceae</taxon>
        <taxon>Solanoideae</taxon>
        <taxon>Solaneae</taxon>
        <taxon>Solanum</taxon>
    </lineage>
</organism>
<gene>
    <name evidence="1" type="ORF">H5410_034011</name>
</gene>
<feature type="non-terminal residue" evidence="1">
    <location>
        <position position="140"/>
    </location>
</feature>
<reference evidence="1 2" key="1">
    <citation type="submission" date="2020-09" db="EMBL/GenBank/DDBJ databases">
        <title>De no assembly of potato wild relative species, Solanum commersonii.</title>
        <authorList>
            <person name="Cho K."/>
        </authorList>
    </citation>
    <scope>NUCLEOTIDE SEQUENCE [LARGE SCALE GENOMIC DNA]</scope>
    <source>
        <strain evidence="1">LZ3.2</strain>
        <tissue evidence="1">Leaf</tissue>
    </source>
</reference>
<evidence type="ECO:0000313" key="2">
    <source>
        <dbReference type="Proteomes" id="UP000824120"/>
    </source>
</evidence>
<protein>
    <submittedName>
        <fullName evidence="1">Uncharacterized protein</fullName>
    </submittedName>
</protein>